<dbReference type="AlphaFoldDB" id="A0AB33JN28"/>
<dbReference type="PROSITE" id="PS50995">
    <property type="entry name" value="HTH_MARR_2"/>
    <property type="match status" value="1"/>
</dbReference>
<dbReference type="Gene3D" id="1.10.10.10">
    <property type="entry name" value="Winged helix-like DNA-binding domain superfamily/Winged helix DNA-binding domain"/>
    <property type="match status" value="1"/>
</dbReference>
<sequence length="145" mass="15545">MTVTSARTTRLLGLTTYLMSSTGRTARASLAARVARRGLRLWHVAVLEAVVEAGSLSKGELAVRLDINPSDVVKVVDDLVGQGYLACTRSARDRRRIDVSATPAGRALLAELTEELTAVEQDVLAPLTDGERAQLAFLLSRLADS</sequence>
<dbReference type="GO" id="GO:0003700">
    <property type="term" value="F:DNA-binding transcription factor activity"/>
    <property type="evidence" value="ECO:0007669"/>
    <property type="project" value="InterPro"/>
</dbReference>
<proteinExistence type="predicted"/>
<protein>
    <recommendedName>
        <fullName evidence="1">HTH marR-type domain-containing protein</fullName>
    </recommendedName>
</protein>
<name>A0AB33JN28_9ACTN</name>
<dbReference type="Pfam" id="PF12802">
    <property type="entry name" value="MarR_2"/>
    <property type="match status" value="1"/>
</dbReference>
<dbReference type="InterPro" id="IPR039422">
    <property type="entry name" value="MarR/SlyA-like"/>
</dbReference>
<dbReference type="PANTHER" id="PTHR33164:SF43">
    <property type="entry name" value="HTH-TYPE TRANSCRIPTIONAL REPRESSOR YETL"/>
    <property type="match status" value="1"/>
</dbReference>
<organism evidence="2">
    <name type="scientific">Kitasatospora sp. CMC57</name>
    <dbReference type="NCBI Taxonomy" id="3231513"/>
    <lineage>
        <taxon>Bacteria</taxon>
        <taxon>Bacillati</taxon>
        <taxon>Actinomycetota</taxon>
        <taxon>Actinomycetes</taxon>
        <taxon>Kitasatosporales</taxon>
        <taxon>Streptomycetaceae</taxon>
        <taxon>Kitasatospora</taxon>
    </lineage>
</organism>
<dbReference type="InterPro" id="IPR036388">
    <property type="entry name" value="WH-like_DNA-bd_sf"/>
</dbReference>
<dbReference type="PANTHER" id="PTHR33164">
    <property type="entry name" value="TRANSCRIPTIONAL REGULATOR, MARR FAMILY"/>
    <property type="match status" value="1"/>
</dbReference>
<dbReference type="EMBL" id="AP035881">
    <property type="protein sequence ID" value="BFP44262.1"/>
    <property type="molecule type" value="Genomic_DNA"/>
</dbReference>
<feature type="domain" description="HTH marR-type" evidence="1">
    <location>
        <begin position="15"/>
        <end position="144"/>
    </location>
</feature>
<dbReference type="PRINTS" id="PR00598">
    <property type="entry name" value="HTHMARR"/>
</dbReference>
<dbReference type="SUPFAM" id="SSF46785">
    <property type="entry name" value="Winged helix' DNA-binding domain"/>
    <property type="match status" value="1"/>
</dbReference>
<dbReference type="GO" id="GO:0006950">
    <property type="term" value="P:response to stress"/>
    <property type="evidence" value="ECO:0007669"/>
    <property type="project" value="TreeGrafter"/>
</dbReference>
<dbReference type="InterPro" id="IPR036390">
    <property type="entry name" value="WH_DNA-bd_sf"/>
</dbReference>
<accession>A0AB33JN28</accession>
<evidence type="ECO:0000259" key="1">
    <source>
        <dbReference type="PROSITE" id="PS50995"/>
    </source>
</evidence>
<reference evidence="2" key="1">
    <citation type="submission" date="2024-07" db="EMBL/GenBank/DDBJ databases">
        <title>Complete genome sequences of cellulolytic bacteria, Kitasatospora sp. CMC57 and Streptomyces sp. CMC78, isolated from Japanese agricultural soil.</title>
        <authorList>
            <person name="Hashimoto T."/>
            <person name="Ito M."/>
            <person name="Iwamoto M."/>
            <person name="Fukahori D."/>
            <person name="Shoda T."/>
            <person name="Sakoda M."/>
            <person name="Morohoshi T."/>
            <person name="Mitsuboshi M."/>
            <person name="Nishizawa T."/>
        </authorList>
    </citation>
    <scope>NUCLEOTIDE SEQUENCE</scope>
    <source>
        <strain evidence="2">CMC57</strain>
    </source>
</reference>
<dbReference type="RefSeq" id="WP_407986860.1">
    <property type="nucleotide sequence ID" value="NZ_AP035881.2"/>
</dbReference>
<dbReference type="SMART" id="SM00347">
    <property type="entry name" value="HTH_MARR"/>
    <property type="match status" value="1"/>
</dbReference>
<evidence type="ECO:0000313" key="2">
    <source>
        <dbReference type="EMBL" id="BFP44262.1"/>
    </source>
</evidence>
<gene>
    <name evidence="2" type="ORF">KCMC57_06300</name>
</gene>
<dbReference type="InterPro" id="IPR000835">
    <property type="entry name" value="HTH_MarR-typ"/>
</dbReference>